<evidence type="ECO:0000313" key="2">
    <source>
        <dbReference type="EMBL" id="KAC9761301.1"/>
    </source>
</evidence>
<reference evidence="2 3" key="1">
    <citation type="submission" date="2019-05" db="EMBL/GenBank/DDBJ databases">
        <title>Mikania micrantha, genome provides insights into the molecular mechanism of rapid growth.</title>
        <authorList>
            <person name="Liu B."/>
        </authorList>
    </citation>
    <scope>NUCLEOTIDE SEQUENCE [LARGE SCALE GENOMIC DNA]</scope>
    <source>
        <strain evidence="2">NLD-2019</strain>
        <tissue evidence="2">Leaf</tissue>
    </source>
</reference>
<proteinExistence type="predicted"/>
<evidence type="ECO:0000256" key="1">
    <source>
        <dbReference type="SAM" id="MobiDB-lite"/>
    </source>
</evidence>
<protein>
    <submittedName>
        <fullName evidence="2">Uncharacterized protein</fullName>
    </submittedName>
</protein>
<accession>A0A5N6L9K2</accession>
<feature type="region of interest" description="Disordered" evidence="1">
    <location>
        <begin position="1"/>
        <end position="25"/>
    </location>
</feature>
<dbReference type="AlphaFoldDB" id="A0A5N6L9K2"/>
<organism evidence="2 3">
    <name type="scientific">Mikania micrantha</name>
    <name type="common">bitter vine</name>
    <dbReference type="NCBI Taxonomy" id="192012"/>
    <lineage>
        <taxon>Eukaryota</taxon>
        <taxon>Viridiplantae</taxon>
        <taxon>Streptophyta</taxon>
        <taxon>Embryophyta</taxon>
        <taxon>Tracheophyta</taxon>
        <taxon>Spermatophyta</taxon>
        <taxon>Magnoliopsida</taxon>
        <taxon>eudicotyledons</taxon>
        <taxon>Gunneridae</taxon>
        <taxon>Pentapetalae</taxon>
        <taxon>asterids</taxon>
        <taxon>campanulids</taxon>
        <taxon>Asterales</taxon>
        <taxon>Asteraceae</taxon>
        <taxon>Asteroideae</taxon>
        <taxon>Heliantheae alliance</taxon>
        <taxon>Eupatorieae</taxon>
        <taxon>Mikania</taxon>
    </lineage>
</organism>
<feature type="compositionally biased region" description="Basic and acidic residues" evidence="1">
    <location>
        <begin position="51"/>
        <end position="64"/>
    </location>
</feature>
<keyword evidence="3" id="KW-1185">Reference proteome</keyword>
<sequence>MFSPVLQLFSRRPPSFHDSVSPKAQNIDPTIDLLGYMIEKGCVCGVGAGGRDGHGGGDDGDGHGSLDGGLEDVA</sequence>
<dbReference type="Proteomes" id="UP000326396">
    <property type="component" value="Unassembled WGS sequence"/>
</dbReference>
<name>A0A5N6L9K2_9ASTR</name>
<evidence type="ECO:0000313" key="3">
    <source>
        <dbReference type="Proteomes" id="UP000326396"/>
    </source>
</evidence>
<feature type="region of interest" description="Disordered" evidence="1">
    <location>
        <begin position="49"/>
        <end position="74"/>
    </location>
</feature>
<gene>
    <name evidence="2" type="ORF">E3N88_45289</name>
</gene>
<comment type="caution">
    <text evidence="2">The sequence shown here is derived from an EMBL/GenBank/DDBJ whole genome shotgun (WGS) entry which is preliminary data.</text>
</comment>
<dbReference type="EMBL" id="SZYD01002259">
    <property type="protein sequence ID" value="KAC9761301.1"/>
    <property type="molecule type" value="Genomic_DNA"/>
</dbReference>